<protein>
    <recommendedName>
        <fullName evidence="1">TfuA-like core domain-containing protein</fullName>
    </recommendedName>
</protein>
<comment type="caution">
    <text evidence="2">The sequence shown here is derived from an EMBL/GenBank/DDBJ whole genome shotgun (WGS) entry which is preliminary data.</text>
</comment>
<accession>A0A7W8U8W0</accession>
<dbReference type="Proteomes" id="UP000585507">
    <property type="component" value="Unassembled WGS sequence"/>
</dbReference>
<name>A0A7W8U8W0_9HYPH</name>
<evidence type="ECO:0000259" key="1">
    <source>
        <dbReference type="Pfam" id="PF07812"/>
    </source>
</evidence>
<keyword evidence="3" id="KW-1185">Reference proteome</keyword>
<dbReference type="InterPro" id="IPR012924">
    <property type="entry name" value="TfuA_core"/>
</dbReference>
<proteinExistence type="predicted"/>
<evidence type="ECO:0000313" key="3">
    <source>
        <dbReference type="Proteomes" id="UP000585507"/>
    </source>
</evidence>
<reference evidence="2 3" key="1">
    <citation type="submission" date="2020-08" db="EMBL/GenBank/DDBJ databases">
        <title>Genomic Encyclopedia of Type Strains, Phase IV (KMG-V): Genome sequencing to study the core and pangenomes of soil and plant-associated prokaryotes.</title>
        <authorList>
            <person name="Whitman W."/>
        </authorList>
    </citation>
    <scope>NUCLEOTIDE SEQUENCE [LARGE SCALE GENOMIC DNA]</scope>
    <source>
        <strain evidence="2 3">SEMIA 4084</strain>
    </source>
</reference>
<sequence>MKIVFVGPTLPDARVLAAKDIIIRPPAIQGDLLRAVRSGASAVGIIDGNFEYVAPIWHKEILHALSHGVKVYGAASMGALRAAECADFGMIGVGRIFSDYAAGILEDDADVALLHGPAELGYLPLTVPLVNALATLEHLQATEAITADVGAALERAASAIFYKERTWSEIVRRAGLASPIDRQWLATVLKSGAVDQKRMDALELFGLMAAADDRRGERPAGWAFRATSMWKAVASSADEAG</sequence>
<gene>
    <name evidence="2" type="ORF">GGD55_001560</name>
</gene>
<dbReference type="AlphaFoldDB" id="A0A7W8U8W0"/>
<evidence type="ECO:0000313" key="2">
    <source>
        <dbReference type="EMBL" id="MBB5534877.1"/>
    </source>
</evidence>
<feature type="domain" description="TfuA-like core" evidence="1">
    <location>
        <begin position="47"/>
        <end position="166"/>
    </location>
</feature>
<dbReference type="EMBL" id="JACHBK010000003">
    <property type="protein sequence ID" value="MBB5534877.1"/>
    <property type="molecule type" value="Genomic_DNA"/>
</dbReference>
<dbReference type="Pfam" id="PF07812">
    <property type="entry name" value="TfuA"/>
    <property type="match status" value="1"/>
</dbReference>
<organism evidence="2 3">
    <name type="scientific">Rhizobium giardinii</name>
    <dbReference type="NCBI Taxonomy" id="56731"/>
    <lineage>
        <taxon>Bacteria</taxon>
        <taxon>Pseudomonadati</taxon>
        <taxon>Pseudomonadota</taxon>
        <taxon>Alphaproteobacteria</taxon>
        <taxon>Hyphomicrobiales</taxon>
        <taxon>Rhizobiaceae</taxon>
        <taxon>Rhizobium/Agrobacterium group</taxon>
        <taxon>Rhizobium</taxon>
    </lineage>
</organism>
<dbReference type="RefSeq" id="WP_018324553.1">
    <property type="nucleotide sequence ID" value="NZ_JACHBK010000003.1"/>
</dbReference>